<dbReference type="SUPFAM" id="SSF53474">
    <property type="entry name" value="alpha/beta-Hydrolases"/>
    <property type="match status" value="1"/>
</dbReference>
<dbReference type="Pfam" id="PF12697">
    <property type="entry name" value="Abhydrolase_6"/>
    <property type="match status" value="1"/>
</dbReference>
<dbReference type="AlphaFoldDB" id="A0A521AHF3"/>
<dbReference type="PANTHER" id="PTHR43798">
    <property type="entry name" value="MONOACYLGLYCEROL LIPASE"/>
    <property type="match status" value="1"/>
</dbReference>
<evidence type="ECO:0000313" key="2">
    <source>
        <dbReference type="EMBL" id="SMO34226.1"/>
    </source>
</evidence>
<protein>
    <submittedName>
        <fullName evidence="2">Pimeloyl-ACP methyl ester carboxylesterase</fullName>
    </submittedName>
</protein>
<dbReference type="Gene3D" id="3.40.50.1820">
    <property type="entry name" value="alpha/beta hydrolase"/>
    <property type="match status" value="1"/>
</dbReference>
<dbReference type="InterPro" id="IPR050266">
    <property type="entry name" value="AB_hydrolase_sf"/>
</dbReference>
<gene>
    <name evidence="2" type="ORF">SAMN06265380_101127</name>
</gene>
<accession>A0A521AHF3</accession>
<dbReference type="PANTHER" id="PTHR43798:SF29">
    <property type="entry name" value="AB HYDROLASE-1 DOMAIN-CONTAINING PROTEIN"/>
    <property type="match status" value="1"/>
</dbReference>
<evidence type="ECO:0000313" key="3">
    <source>
        <dbReference type="Proteomes" id="UP000319555"/>
    </source>
</evidence>
<dbReference type="EMBL" id="FXTE01000001">
    <property type="protein sequence ID" value="SMO34226.1"/>
    <property type="molecule type" value="Genomic_DNA"/>
</dbReference>
<evidence type="ECO:0000259" key="1">
    <source>
        <dbReference type="Pfam" id="PF12697"/>
    </source>
</evidence>
<dbReference type="InterPro" id="IPR000073">
    <property type="entry name" value="AB_hydrolase_1"/>
</dbReference>
<keyword evidence="3" id="KW-1185">Reference proteome</keyword>
<dbReference type="Proteomes" id="UP000319555">
    <property type="component" value="Unassembled WGS sequence"/>
</dbReference>
<reference evidence="2 3" key="1">
    <citation type="submission" date="2017-05" db="EMBL/GenBank/DDBJ databases">
        <authorList>
            <person name="Varghese N."/>
            <person name="Submissions S."/>
        </authorList>
    </citation>
    <scope>NUCLEOTIDE SEQUENCE [LARGE SCALE GENOMIC DNA]</scope>
    <source>
        <strain evidence="2 3">DSM 28009</strain>
    </source>
</reference>
<dbReference type="InterPro" id="IPR029058">
    <property type="entry name" value="AB_hydrolase_fold"/>
</dbReference>
<dbReference type="PRINTS" id="PR00111">
    <property type="entry name" value="ABHYDROLASE"/>
</dbReference>
<sequence>MIEPLVLLPGLMCDARVFEHQMRALSRDRAVTVASVSTAERIEEIARGLLVQLPQRFALAGLSLGAVVALEIVRYAPERVSRLCLMASDAHSESPQTAAAREELLVAAKMGRLEEVMRRLIGSDSLAPGPRRIPILADVISMALDLGPQVFERQIRALQRRPDQQGNLRRITAPTLVLCGAHDTVVPVRRHAFMADLIPNAELHVIKDAGHLPTLESPENVTEALKTWLSVKPALDYA</sequence>
<organism evidence="2 3">
    <name type="scientific">Ruegeria faecimaris</name>
    <dbReference type="NCBI Taxonomy" id="686389"/>
    <lineage>
        <taxon>Bacteria</taxon>
        <taxon>Pseudomonadati</taxon>
        <taxon>Pseudomonadota</taxon>
        <taxon>Alphaproteobacteria</taxon>
        <taxon>Rhodobacterales</taxon>
        <taxon>Roseobacteraceae</taxon>
        <taxon>Ruegeria</taxon>
    </lineage>
</organism>
<name>A0A521AHF3_9RHOB</name>
<dbReference type="RefSeq" id="WP_142632994.1">
    <property type="nucleotide sequence ID" value="NZ_CANMET010000004.1"/>
</dbReference>
<dbReference type="OrthoDB" id="5491135at2"/>
<proteinExistence type="predicted"/>
<feature type="domain" description="AB hydrolase-1" evidence="1">
    <location>
        <begin position="5"/>
        <end position="223"/>
    </location>
</feature>